<feature type="region of interest" description="Disordered" evidence="1">
    <location>
        <begin position="342"/>
        <end position="399"/>
    </location>
</feature>
<proteinExistence type="predicted"/>
<dbReference type="EMBL" id="KV453913">
    <property type="protein sequence ID" value="ODV78275.1"/>
    <property type="molecule type" value="Genomic_DNA"/>
</dbReference>
<feature type="compositionally biased region" description="Polar residues" evidence="1">
    <location>
        <begin position="1"/>
        <end position="12"/>
    </location>
</feature>
<feature type="compositionally biased region" description="Basic and acidic residues" evidence="1">
    <location>
        <begin position="121"/>
        <end position="135"/>
    </location>
</feature>
<sequence>MSMNRDTTSPCSEPSLPGNAVKTSGSPQLLESPSVTGSADPLCGSSVEAKVTGVPSHQADKFPALPSKKLVGKNMAVPPSNKEWANGVCGRLNMTTSSFKEKAPHQSKSHGANAPTWAEALFEKKSSPKKSEASKLPKKQCYTTKKRSKKNRTKVDAGMEMPTKATEVDDSVIEPNEAPEVSEETNVDVGMEKLFVAGEVAKAKNGDDGMVEPIEATEVDAGVTKPNEAPEVSEETNVEDSMKKPFVTAGFNVEITQPNEAAEVSKEANAVAGMILPDMAVEVSKESNIDDDGLRKPSMATGVSHEFQVDDGIVKSTNVLKETDVDTSNIEPNGAAVAFQETRVDNGIKPNVPAEVSKGKPRPPKHRSRKNKKRSRKTKRSNSSCCIQPEKSNEKGQQNIFEASTEAELITKLAFDIEIPENFDWAESGARTDAGDDDFFAHFEIKSNGEVNGEKSETSSIRRINVVEVAEDIGRLDAPEITEVGVAGDVALLECNDEKYEISNTSSVCAAEDVQDTMRLQTIEEIDTLSVDTEKVKFFLCLETIEEVDTPGIDEEVQFNTHLEASGMVNIPSKDAAQSIVQFGVGGTCENRRVDVEASRTNTQLPGIEIATGPCIDDAEVAESSMNLNESIWTSNNSFADVEATKIILQLLDIAPDIDQEAGESTQLEVSETFDMSRDVVHQDISPFEAVEEAEHLSVDFAEYGKALMHLEVSEIKTTTFEGALQIKERETPQTTNAPVYCSLGSNMDLEVHKEADNIDNYDPSGFIELEAYEEHDTPVNRCSLSLDIINGAVENSGEHSFEFATEEASYPSFGFARDLTLLSLVVFLVWSIKTSIILKSCLVIYFFQPKVIESTSNPSLSQEDQTKKQLEAIELENNSNDFREEQDNLHLEANGTTRCPCYGLLWDITLIGLVFLLVWVLSGSITLKTCLFCFLVRPEVDRKVSYPGKHDQHPQGMVNLEDDNTVYRSSLSKENRFYFKYYPSFGLFLNNSEQGITIDADAEARDIDFKNLSMEETNSAFVKRTLNSDDEVLDNKTLTRTIGLFQIDHSTECQALQNDSPKLELVEYIDFPEKLETQLFHKLLSTDFDENLGGSFQRESGFQERTSQALFNALNDAFFEASIFNLTSDLPEGQINLQTSRSSLHSGQFSNGSTSPTKLSLRRFKTNETSATSADNCDQGHDKYFLLMAHQSIYALELDTIYQNIPNPESKLDLARCCGAYSKARVGGLEPRSATNNSIQFGILLVVVFQLIVLLVDCGISRTSTPRFPNRCLWIAFSVVSWILSR</sequence>
<organism evidence="3 4">
    <name type="scientific">Suhomyces tanzawaensis NRRL Y-17324</name>
    <dbReference type="NCBI Taxonomy" id="984487"/>
    <lineage>
        <taxon>Eukaryota</taxon>
        <taxon>Fungi</taxon>
        <taxon>Dikarya</taxon>
        <taxon>Ascomycota</taxon>
        <taxon>Saccharomycotina</taxon>
        <taxon>Pichiomycetes</taxon>
        <taxon>Debaryomycetaceae</taxon>
        <taxon>Suhomyces</taxon>
    </lineage>
</organism>
<evidence type="ECO:0000256" key="1">
    <source>
        <dbReference type="SAM" id="MobiDB-lite"/>
    </source>
</evidence>
<dbReference type="GeneID" id="30981904"/>
<feature type="region of interest" description="Disordered" evidence="1">
    <location>
        <begin position="1"/>
        <end position="46"/>
    </location>
</feature>
<accession>A0A1E4SFN5</accession>
<reference evidence="4" key="1">
    <citation type="submission" date="2016-05" db="EMBL/GenBank/DDBJ databases">
        <title>Comparative genomics of biotechnologically important yeasts.</title>
        <authorList>
            <consortium name="DOE Joint Genome Institute"/>
            <person name="Riley R."/>
            <person name="Haridas S."/>
            <person name="Wolfe K.H."/>
            <person name="Lopes M.R."/>
            <person name="Hittinger C.T."/>
            <person name="Goker M."/>
            <person name="Salamov A."/>
            <person name="Wisecaver J."/>
            <person name="Long T.M."/>
            <person name="Aerts A.L."/>
            <person name="Barry K."/>
            <person name="Choi C."/>
            <person name="Clum A."/>
            <person name="Coughlan A.Y."/>
            <person name="Deshpande S."/>
            <person name="Douglass A.P."/>
            <person name="Hanson S.J."/>
            <person name="Klenk H.-P."/>
            <person name="Labutti K."/>
            <person name="Lapidus A."/>
            <person name="Lindquist E."/>
            <person name="Lipzen A."/>
            <person name="Meier-Kolthoff J.P."/>
            <person name="Ohm R.A."/>
            <person name="Otillar R.P."/>
            <person name="Pangilinan J."/>
            <person name="Peng Y."/>
            <person name="Rokas A."/>
            <person name="Rosa C.A."/>
            <person name="Scheuner C."/>
            <person name="Sibirny A.A."/>
            <person name="Slot J.C."/>
            <person name="Stielow J.B."/>
            <person name="Sun H."/>
            <person name="Kurtzman C.P."/>
            <person name="Blackwell M."/>
            <person name="Grigoriev I.V."/>
            <person name="Jeffries T.W."/>
        </authorList>
    </citation>
    <scope>NUCLEOTIDE SEQUENCE [LARGE SCALE GENOMIC DNA]</scope>
    <source>
        <strain evidence="4">NRRL Y-17324</strain>
    </source>
</reference>
<gene>
    <name evidence="3" type="ORF">CANTADRAFT_26444</name>
</gene>
<keyword evidence="4" id="KW-1185">Reference proteome</keyword>
<keyword evidence="2" id="KW-0812">Transmembrane</keyword>
<evidence type="ECO:0000313" key="3">
    <source>
        <dbReference type="EMBL" id="ODV78275.1"/>
    </source>
</evidence>
<feature type="compositionally biased region" description="Polar residues" evidence="1">
    <location>
        <begin position="21"/>
        <end position="37"/>
    </location>
</feature>
<feature type="transmembrane region" description="Helical" evidence="2">
    <location>
        <begin position="822"/>
        <end position="848"/>
    </location>
</feature>
<feature type="transmembrane region" description="Helical" evidence="2">
    <location>
        <begin position="1240"/>
        <end position="1257"/>
    </location>
</feature>
<feature type="region of interest" description="Disordered" evidence="1">
    <location>
        <begin position="206"/>
        <end position="240"/>
    </location>
</feature>
<dbReference type="Proteomes" id="UP000094285">
    <property type="component" value="Unassembled WGS sequence"/>
</dbReference>
<evidence type="ECO:0000313" key="4">
    <source>
        <dbReference type="Proteomes" id="UP000094285"/>
    </source>
</evidence>
<dbReference type="RefSeq" id="XP_020063397.1">
    <property type="nucleotide sequence ID" value="XM_020207767.1"/>
</dbReference>
<protein>
    <submittedName>
        <fullName evidence="3">Uncharacterized protein</fullName>
    </submittedName>
</protein>
<feature type="compositionally biased region" description="Basic residues" evidence="1">
    <location>
        <begin position="359"/>
        <end position="380"/>
    </location>
</feature>
<evidence type="ECO:0000256" key="2">
    <source>
        <dbReference type="SAM" id="Phobius"/>
    </source>
</evidence>
<name>A0A1E4SFN5_9ASCO</name>
<feature type="region of interest" description="Disordered" evidence="1">
    <location>
        <begin position="96"/>
        <end position="187"/>
    </location>
</feature>
<keyword evidence="2" id="KW-0472">Membrane</keyword>
<feature type="transmembrane region" description="Helical" evidence="2">
    <location>
        <begin position="905"/>
        <end position="928"/>
    </location>
</feature>
<keyword evidence="2" id="KW-1133">Transmembrane helix</keyword>